<keyword evidence="9 11" id="KW-0472">Membrane</keyword>
<evidence type="ECO:0000256" key="8">
    <source>
        <dbReference type="ARBA" id="ARBA00022989"/>
    </source>
</evidence>
<evidence type="ECO:0000313" key="14">
    <source>
        <dbReference type="Proteomes" id="UP000053237"/>
    </source>
</evidence>
<evidence type="ECO:0000256" key="1">
    <source>
        <dbReference type="ARBA" id="ARBA00004477"/>
    </source>
</evidence>
<feature type="transmembrane region" description="Helical" evidence="11">
    <location>
        <begin position="786"/>
        <end position="803"/>
    </location>
</feature>
<name>A0A024GMQ8_9STRA</name>
<dbReference type="Pfam" id="PF01663">
    <property type="entry name" value="Phosphodiest"/>
    <property type="match status" value="1"/>
</dbReference>
<evidence type="ECO:0000256" key="6">
    <source>
        <dbReference type="ARBA" id="ARBA00022692"/>
    </source>
</evidence>
<feature type="transmembrane region" description="Helical" evidence="11">
    <location>
        <begin position="911"/>
        <end position="931"/>
    </location>
</feature>
<dbReference type="InterPro" id="IPR037674">
    <property type="entry name" value="PIG-G_N"/>
</dbReference>
<keyword evidence="10" id="KW-0325">Glycoprotein</keyword>
<feature type="transmembrane region" description="Helical" evidence="11">
    <location>
        <begin position="466"/>
        <end position="487"/>
    </location>
</feature>
<evidence type="ECO:0000256" key="5">
    <source>
        <dbReference type="ARBA" id="ARBA00022679"/>
    </source>
</evidence>
<feature type="transmembrane region" description="Helical" evidence="11">
    <location>
        <begin position="823"/>
        <end position="849"/>
    </location>
</feature>
<keyword evidence="6 11" id="KW-0812">Transmembrane</keyword>
<dbReference type="InterPro" id="IPR039527">
    <property type="entry name" value="PIGG/GPI7"/>
</dbReference>
<dbReference type="PANTHER" id="PTHR23072">
    <property type="entry name" value="PHOSPHATIDYLINOSITOL GLYCAN-RELATED"/>
    <property type="match status" value="1"/>
</dbReference>
<reference evidence="13 14" key="1">
    <citation type="submission" date="2012-05" db="EMBL/GenBank/DDBJ databases">
        <title>Recombination and specialization in a pathogen metapopulation.</title>
        <authorList>
            <person name="Gardiner A."/>
            <person name="Kemen E."/>
            <person name="Schultz-Larsen T."/>
            <person name="MacLean D."/>
            <person name="Van Oosterhout C."/>
            <person name="Jones J.D.G."/>
        </authorList>
    </citation>
    <scope>NUCLEOTIDE SEQUENCE [LARGE SCALE GENOMIC DNA]</scope>
    <source>
        <strain evidence="13 14">Ac Nc2</strain>
    </source>
</reference>
<dbReference type="AlphaFoldDB" id="A0A024GMQ8"/>
<sequence length="947" mass="108220">MVDRYLMQSLCIIALIAVYLCASGLIHLDEVFSSESHRQAPLQTESISHELTTIHNVDRDTPYDRLVFVLVDALRADMVLGKDKMYEGHELKQSNTTLGNLERYMEYTHGLILENRALAYVAEAGIPTVTMPRLKALMTGRSPAFIDILKNFNSVALHESNLIEKLYKAGKKIVFYGDDTWLRLFPDHFMRHDGTSSFFTRDTVEVDWNVTRHLKDELDPAFNDPKSKDWDVLILHYLGVDHVGHLRGPRSKMMEEKLKETDSVIRTLHENIQLQDKQRKSRDPEAKSTLVVLCSDHGMSEVGNHGGASVEESSALMLFLYAEDDIIRDRDSARIISRKLQIDLAPTLSVLLNVEIPELSSGLLIKDVIEHASNMKNDFGDDQQNSGTKYQLITWFKNYQQLYNVAVELFPDDEKALKNRRKALLESVKGALRSNQKSTLVKELADVQTKTEKLQRMILKTKSTSATYNAVSIYSGIALLLSCTFIGMERRIRGRSFKYIKSAHFTAGCCLVQLMSLASSSLIENEHATSFCMASTLLLFQLIQQCKMDGINKTTCKSHFLPLVVTMIFIRILRMRNQVANYGRLNGLMVDIGVAGNEFAENDSLSILSTAPIMTIKPLWLYYVAIWTFLTLRVQRAGWRCTPLALNEQRSDQTRKSYWLMQLTSFTLAQVCSFCTHWHLENSLTGDALWWRDPDMYARLVYYATILSLITWMLQKLWLRYKSQKTIGALSQDFFTVELAVWPVVQLVLRSAHLPTLAVLCILLWLVPEILHVIQQYQTNSLDVESFLAIFTILIAQIAFYALGNSHLVSTVDISQAYHGLSAYSQVLVGGISFINVFCGPILCFLNFAQWLLHVFIEKRKAPQLISCHRTIMIIFGYQTLRFGLYSAIVYWMRFHLFIWSVFAPKLLYEIAYSSFIYLFLFVLACVLRAVGIEETNMELQDSEHVK</sequence>
<protein>
    <recommendedName>
        <fullName evidence="12">GPI ethanolamine phosphate transferase 2 C-terminal domain-containing protein</fullName>
    </recommendedName>
</protein>
<dbReference type="OrthoDB" id="272139at2759"/>
<dbReference type="GO" id="GO:0006506">
    <property type="term" value="P:GPI anchor biosynthetic process"/>
    <property type="evidence" value="ECO:0007669"/>
    <property type="project" value="UniProtKB-UniPathway"/>
</dbReference>
<dbReference type="SUPFAM" id="SSF53649">
    <property type="entry name" value="Alkaline phosphatase-like"/>
    <property type="match status" value="1"/>
</dbReference>
<keyword evidence="8 11" id="KW-1133">Transmembrane helix</keyword>
<feature type="domain" description="GPI ethanolamine phosphate transferase 2 C-terminal" evidence="12">
    <location>
        <begin position="697"/>
        <end position="923"/>
    </location>
</feature>
<dbReference type="CDD" id="cd16024">
    <property type="entry name" value="GPI_EPT_2"/>
    <property type="match status" value="1"/>
</dbReference>
<proteinExistence type="inferred from homology"/>
<evidence type="ECO:0000256" key="4">
    <source>
        <dbReference type="ARBA" id="ARBA00022502"/>
    </source>
</evidence>
<comment type="subcellular location">
    <subcellularLocation>
        <location evidence="1">Endoplasmic reticulum membrane</location>
        <topology evidence="1">Multi-pass membrane protein</topology>
    </subcellularLocation>
</comment>
<feature type="transmembrane region" description="Helical" evidence="11">
    <location>
        <begin position="700"/>
        <end position="719"/>
    </location>
</feature>
<comment type="pathway">
    <text evidence="2">Glycolipid biosynthesis; glycosylphosphatidylinositol-anchor biosynthesis.</text>
</comment>
<evidence type="ECO:0000313" key="13">
    <source>
        <dbReference type="EMBL" id="CCI48176.1"/>
    </source>
</evidence>
<keyword evidence="7" id="KW-0256">Endoplasmic reticulum</keyword>
<dbReference type="InterPro" id="IPR002591">
    <property type="entry name" value="Phosphodiest/P_Trfase"/>
</dbReference>
<gene>
    <name evidence="13" type="ORF">BN9_092380</name>
</gene>
<organism evidence="13 14">
    <name type="scientific">Albugo candida</name>
    <dbReference type="NCBI Taxonomy" id="65357"/>
    <lineage>
        <taxon>Eukaryota</taxon>
        <taxon>Sar</taxon>
        <taxon>Stramenopiles</taxon>
        <taxon>Oomycota</taxon>
        <taxon>Peronosporomycetes</taxon>
        <taxon>Albuginales</taxon>
        <taxon>Albuginaceae</taxon>
        <taxon>Albugo</taxon>
    </lineage>
</organism>
<dbReference type="Proteomes" id="UP000053237">
    <property type="component" value="Unassembled WGS sequence"/>
</dbReference>
<keyword evidence="4" id="KW-0337">GPI-anchor biosynthesis</keyword>
<dbReference type="PANTHER" id="PTHR23072:SF0">
    <property type="entry name" value="GPI ETHANOLAMINE PHOSPHATE TRANSFERASE 2"/>
    <property type="match status" value="1"/>
</dbReference>
<feature type="transmembrane region" description="Helical" evidence="11">
    <location>
        <begin position="726"/>
        <end position="745"/>
    </location>
</feature>
<dbReference type="InterPro" id="IPR017850">
    <property type="entry name" value="Alkaline_phosphatase_core_sf"/>
</dbReference>
<evidence type="ECO:0000256" key="2">
    <source>
        <dbReference type="ARBA" id="ARBA00004687"/>
    </source>
</evidence>
<comment type="similarity">
    <text evidence="3">Belongs to the PIGG/PIGN/PIGO family. PIGG subfamily.</text>
</comment>
<feature type="transmembrane region" description="Helical" evidence="11">
    <location>
        <begin position="659"/>
        <end position="680"/>
    </location>
</feature>
<evidence type="ECO:0000256" key="9">
    <source>
        <dbReference type="ARBA" id="ARBA00023136"/>
    </source>
</evidence>
<evidence type="ECO:0000256" key="11">
    <source>
        <dbReference type="SAM" id="Phobius"/>
    </source>
</evidence>
<evidence type="ECO:0000256" key="10">
    <source>
        <dbReference type="ARBA" id="ARBA00023180"/>
    </source>
</evidence>
<dbReference type="InParanoid" id="A0A024GMQ8"/>
<dbReference type="GO" id="GO:0005789">
    <property type="term" value="C:endoplasmic reticulum membrane"/>
    <property type="evidence" value="ECO:0007669"/>
    <property type="project" value="UniProtKB-SubCell"/>
</dbReference>
<dbReference type="GO" id="GO:0051267">
    <property type="term" value="F:CP2 mannose-ethanolamine phosphotransferase activity"/>
    <property type="evidence" value="ECO:0007669"/>
    <property type="project" value="TreeGrafter"/>
</dbReference>
<keyword evidence="14" id="KW-1185">Reference proteome</keyword>
<dbReference type="STRING" id="65357.A0A024GMQ8"/>
<keyword evidence="5" id="KW-0808">Transferase</keyword>
<dbReference type="UniPathway" id="UPA00196"/>
<feature type="transmembrane region" description="Helical" evidence="11">
    <location>
        <begin position="757"/>
        <end position="774"/>
    </location>
</feature>
<comment type="caution">
    <text evidence="13">The sequence shown here is derived from an EMBL/GenBank/DDBJ whole genome shotgun (WGS) entry which is preliminary data.</text>
</comment>
<feature type="transmembrane region" description="Helical" evidence="11">
    <location>
        <begin position="556"/>
        <end position="573"/>
    </location>
</feature>
<dbReference type="Gene3D" id="3.40.720.10">
    <property type="entry name" value="Alkaline Phosphatase, subunit A"/>
    <property type="match status" value="1"/>
</dbReference>
<dbReference type="EMBL" id="CAIX01000208">
    <property type="protein sequence ID" value="CCI48176.1"/>
    <property type="molecule type" value="Genomic_DNA"/>
</dbReference>
<evidence type="ECO:0000256" key="7">
    <source>
        <dbReference type="ARBA" id="ARBA00022824"/>
    </source>
</evidence>
<dbReference type="InterPro" id="IPR045687">
    <property type="entry name" value="PIGG/GPI7_C"/>
</dbReference>
<evidence type="ECO:0000259" key="12">
    <source>
        <dbReference type="Pfam" id="PF19316"/>
    </source>
</evidence>
<evidence type="ECO:0000256" key="3">
    <source>
        <dbReference type="ARBA" id="ARBA00005315"/>
    </source>
</evidence>
<accession>A0A024GMQ8</accession>
<feature type="transmembrane region" description="Helical" evidence="11">
    <location>
        <begin position="870"/>
        <end position="891"/>
    </location>
</feature>
<dbReference type="Pfam" id="PF19316">
    <property type="entry name" value="PIGO_PIGG"/>
    <property type="match status" value="1"/>
</dbReference>